<evidence type="ECO:0000313" key="3">
    <source>
        <dbReference type="Proteomes" id="UP000756921"/>
    </source>
</evidence>
<gene>
    <name evidence="2" type="ORF">PMIN01_06075</name>
</gene>
<dbReference type="InterPro" id="IPR036610">
    <property type="entry name" value="PEBP-like_sf"/>
</dbReference>
<dbReference type="GO" id="GO:0030414">
    <property type="term" value="F:peptidase inhibitor activity"/>
    <property type="evidence" value="ECO:0007669"/>
    <property type="project" value="TreeGrafter"/>
</dbReference>
<accession>A0A9P6GKR5</accession>
<dbReference type="PANTHER" id="PTHR11362">
    <property type="entry name" value="PHOSPHATIDYLETHANOLAMINE-BINDING PROTEIN"/>
    <property type="match status" value="1"/>
</dbReference>
<dbReference type="EMBL" id="WJXW01000005">
    <property type="protein sequence ID" value="KAF9736160.1"/>
    <property type="molecule type" value="Genomic_DNA"/>
</dbReference>
<dbReference type="GO" id="GO:0046578">
    <property type="term" value="P:regulation of Ras protein signal transduction"/>
    <property type="evidence" value="ECO:0007669"/>
    <property type="project" value="TreeGrafter"/>
</dbReference>
<dbReference type="GO" id="GO:0005543">
    <property type="term" value="F:phospholipid binding"/>
    <property type="evidence" value="ECO:0007669"/>
    <property type="project" value="TreeGrafter"/>
</dbReference>
<dbReference type="Gene3D" id="3.90.280.10">
    <property type="entry name" value="PEBP-like"/>
    <property type="match status" value="1"/>
</dbReference>
<dbReference type="Proteomes" id="UP000756921">
    <property type="component" value="Unassembled WGS sequence"/>
</dbReference>
<name>A0A9P6GKR5_9PLEO</name>
<protein>
    <submittedName>
        <fullName evidence="2">Phosphatidylethanolamine-binding protein</fullName>
    </submittedName>
</protein>
<reference evidence="2" key="1">
    <citation type="journal article" date="2020" name="Mol. Plant Microbe Interact.">
        <title>Genome Sequence of the Biocontrol Agent Coniothyrium minitans strain Conio (IMI 134523).</title>
        <authorList>
            <person name="Patel D."/>
            <person name="Shittu T.A."/>
            <person name="Baroncelli R."/>
            <person name="Muthumeenakshi S."/>
            <person name="Osborne T.H."/>
            <person name="Janganan T.K."/>
            <person name="Sreenivasaprasad S."/>
        </authorList>
    </citation>
    <scope>NUCLEOTIDE SEQUENCE</scope>
    <source>
        <strain evidence="2">Conio</strain>
    </source>
</reference>
<dbReference type="InterPro" id="IPR008914">
    <property type="entry name" value="PEBP"/>
</dbReference>
<dbReference type="AlphaFoldDB" id="A0A9P6GKR5"/>
<proteinExistence type="predicted"/>
<keyword evidence="3" id="KW-1185">Reference proteome</keyword>
<evidence type="ECO:0000256" key="1">
    <source>
        <dbReference type="SAM" id="MobiDB-lite"/>
    </source>
</evidence>
<comment type="caution">
    <text evidence="2">The sequence shown here is derived from an EMBL/GenBank/DDBJ whole genome shotgun (WGS) entry which is preliminary data.</text>
</comment>
<dbReference type="GO" id="GO:0030162">
    <property type="term" value="P:regulation of proteolysis"/>
    <property type="evidence" value="ECO:0007669"/>
    <property type="project" value="TreeGrafter"/>
</dbReference>
<feature type="region of interest" description="Disordered" evidence="1">
    <location>
        <begin position="61"/>
        <end position="83"/>
    </location>
</feature>
<organism evidence="2 3">
    <name type="scientific">Paraphaeosphaeria minitans</name>
    <dbReference type="NCBI Taxonomy" id="565426"/>
    <lineage>
        <taxon>Eukaryota</taxon>
        <taxon>Fungi</taxon>
        <taxon>Dikarya</taxon>
        <taxon>Ascomycota</taxon>
        <taxon>Pezizomycotina</taxon>
        <taxon>Dothideomycetes</taxon>
        <taxon>Pleosporomycetidae</taxon>
        <taxon>Pleosporales</taxon>
        <taxon>Massarineae</taxon>
        <taxon>Didymosphaeriaceae</taxon>
        <taxon>Paraphaeosphaeria</taxon>
    </lineage>
</organism>
<dbReference type="OrthoDB" id="2506647at2759"/>
<dbReference type="SUPFAM" id="SSF49777">
    <property type="entry name" value="PEBP-like"/>
    <property type="match status" value="1"/>
</dbReference>
<sequence>MCHWIAANVSVPQMTVSILPMPIFETEELGELIEYKPPGPPKTTGKHRYIFLVSAPRNGATEPLYSSKPKDRQHWGTGEESGGVKNWAREKGLVPVAANLIYSQHKKYRDH</sequence>
<evidence type="ECO:0000313" key="2">
    <source>
        <dbReference type="EMBL" id="KAF9736160.1"/>
    </source>
</evidence>
<dbReference type="InterPro" id="IPR035810">
    <property type="entry name" value="PEBP_euk"/>
</dbReference>
<dbReference type="PANTHER" id="PTHR11362:SF148">
    <property type="entry name" value="CARBOXYPEPTIDASE Y INHIBITOR"/>
    <property type="match status" value="1"/>
</dbReference>
<dbReference type="Pfam" id="PF01161">
    <property type="entry name" value="PBP"/>
    <property type="match status" value="1"/>
</dbReference>